<dbReference type="GO" id="GO:1990904">
    <property type="term" value="C:ribonucleoprotein complex"/>
    <property type="evidence" value="ECO:0007669"/>
    <property type="project" value="UniProtKB-KW"/>
</dbReference>
<dbReference type="GO" id="GO:0006412">
    <property type="term" value="P:translation"/>
    <property type="evidence" value="ECO:0007669"/>
    <property type="project" value="InterPro"/>
</dbReference>
<feature type="region of interest" description="Disordered" evidence="3">
    <location>
        <begin position="123"/>
        <end position="203"/>
    </location>
</feature>
<dbReference type="GO" id="GO:0005840">
    <property type="term" value="C:ribosome"/>
    <property type="evidence" value="ECO:0007669"/>
    <property type="project" value="UniProtKB-KW"/>
</dbReference>
<dbReference type="PANTHER" id="PTHR45987">
    <property type="entry name" value="39S RIBOSOMAL PROTEIN L12"/>
    <property type="match status" value="1"/>
</dbReference>
<protein>
    <recommendedName>
        <fullName evidence="4">Large ribosomal subunit protein bL12 C-terminal domain-containing protein</fullName>
    </recommendedName>
</protein>
<dbReference type="SUPFAM" id="SSF54736">
    <property type="entry name" value="ClpS-like"/>
    <property type="match status" value="1"/>
</dbReference>
<evidence type="ECO:0000256" key="3">
    <source>
        <dbReference type="SAM" id="MobiDB-lite"/>
    </source>
</evidence>
<name>A0A976ME31_THEOR</name>
<feature type="compositionally biased region" description="Low complexity" evidence="3">
    <location>
        <begin position="732"/>
        <end position="746"/>
    </location>
</feature>
<sequence length="830" mass="95420">MESVKEENDVEYQLNQLIGSSDDSVPIIQVIGPYTCGKTETIKNYMKKRQYVYTYMDLSVYQHCSNGEILLGYEWKRFKSSILDSLNCKSKELRSFNMENGNKLIQFTKLLFKTLYMSKNSEVKAESEEEEVSESTTSTKRRRLSAGKSSMKPKKPTKDANKAKNNNKNINKNNNNNSNNNNGNNNNNKDDADSTDKNDEKSTELRNESRIFYVFDNFNDLINQNNKLLINILKIHEYLHLIDVDHTVMDKGEVTVYKGNKLVLILIGAYEVPINFQFNLPMPKVCMFPSKTRDELVDYIVKVTSINESFVKYVVQILFNYYHNDMKSMLLYINLLWNMYSSKYKVTDGEEDMEFGESWEERVLDRYLYNIISNYKTRYMSSITETEHSNMSHVYDSYGNRSYNTYNEYNAYNGNNNEYNAYSGSNSGYYSGIGNCKNMIGNMLCKIIILSGYLSSKYTFHSNTQYYKRYVEPNEKNVEKENVNKVKKSVRKVVNKEKKEIKKPKKSEDNVPKKGEFDLKYWLAVTQLMLIITNFKRTTNYEIYKHILWVVEEGYVHIINSNRTNLVIGKSGLLFTDYTTNLSNNSSKYNLNSLTLLNNNLKFCLNVPKEFISKIEKEIALDVHAITFDIFKKLQDSTTSTTDNDTNTRKPSSKVIKLVDEILNLTLIEAADLCSLCQEKLSENINMNANFIPGRHPFPHPNTFFQNVGYMPPGPMVPNSMGPTPNASNTQDSASSTTSGTSDGATNVNTATSKQDKKADAKKSIKLVGFDKEKKIEIIKTVRTLLNINLRESKELIESYPKVIKKNLDADEVERISKLIIDSGGQIEVE</sequence>
<dbReference type="InterPro" id="IPR013823">
    <property type="entry name" value="Ribosomal_bL12_C"/>
</dbReference>
<evidence type="ECO:0000313" key="6">
    <source>
        <dbReference type="Proteomes" id="UP000244811"/>
    </source>
</evidence>
<feature type="compositionally biased region" description="Basic residues" evidence="3">
    <location>
        <begin position="139"/>
        <end position="155"/>
    </location>
</feature>
<dbReference type="PANTHER" id="PTHR45987:SF4">
    <property type="entry name" value="LARGE RIBOSOMAL SUBUNIT PROTEIN BL12M"/>
    <property type="match status" value="1"/>
</dbReference>
<accession>A0A976ME31</accession>
<dbReference type="CDD" id="cd00387">
    <property type="entry name" value="Ribosomal_L7_L12"/>
    <property type="match status" value="1"/>
</dbReference>
<evidence type="ECO:0000313" key="5">
    <source>
        <dbReference type="EMBL" id="UKK01790.2"/>
    </source>
</evidence>
<dbReference type="AlphaFoldDB" id="A0A976ME31"/>
<dbReference type="EMBL" id="CP056071">
    <property type="protein sequence ID" value="UKK01790.2"/>
    <property type="molecule type" value="Genomic_DNA"/>
</dbReference>
<reference evidence="5" key="1">
    <citation type="submission" date="2022-07" db="EMBL/GenBank/DDBJ databases">
        <title>Evaluation of T. orientalis genome assembly methods using nanopore sequencing and analysis of variation between genomes.</title>
        <authorList>
            <person name="Yam J."/>
            <person name="Micallef M.L."/>
            <person name="Liu M."/>
            <person name="Djordjevic S.P."/>
            <person name="Bogema D.R."/>
            <person name="Jenkins C."/>
        </authorList>
    </citation>
    <scope>NUCLEOTIDE SEQUENCE</scope>
    <source>
        <strain evidence="5">Goon Nure</strain>
    </source>
</reference>
<gene>
    <name evidence="5" type="ORF">MACK_001143</name>
</gene>
<evidence type="ECO:0000256" key="2">
    <source>
        <dbReference type="ARBA" id="ARBA00023274"/>
    </source>
</evidence>
<dbReference type="Proteomes" id="UP000244811">
    <property type="component" value="Chromosome 2"/>
</dbReference>
<feature type="compositionally biased region" description="Polar residues" evidence="3">
    <location>
        <begin position="721"/>
        <end position="731"/>
    </location>
</feature>
<proteinExistence type="predicted"/>
<feature type="domain" description="Large ribosomal subunit protein bL12 C-terminal" evidence="4">
    <location>
        <begin position="765"/>
        <end position="830"/>
    </location>
</feature>
<keyword evidence="2" id="KW-0687">Ribonucleoprotein</keyword>
<dbReference type="GO" id="GO:0003729">
    <property type="term" value="F:mRNA binding"/>
    <property type="evidence" value="ECO:0007669"/>
    <property type="project" value="TreeGrafter"/>
</dbReference>
<dbReference type="Pfam" id="PF00542">
    <property type="entry name" value="Ribosomal_L12"/>
    <property type="match status" value="1"/>
</dbReference>
<feature type="compositionally biased region" description="Low complexity" evidence="3">
    <location>
        <begin position="163"/>
        <end position="187"/>
    </location>
</feature>
<feature type="compositionally biased region" description="Basic and acidic residues" evidence="3">
    <location>
        <begin position="188"/>
        <end position="203"/>
    </location>
</feature>
<dbReference type="GO" id="GO:0003735">
    <property type="term" value="F:structural constituent of ribosome"/>
    <property type="evidence" value="ECO:0007669"/>
    <property type="project" value="InterPro"/>
</dbReference>
<evidence type="ECO:0000259" key="4">
    <source>
        <dbReference type="Pfam" id="PF00542"/>
    </source>
</evidence>
<dbReference type="InterPro" id="IPR000206">
    <property type="entry name" value="Ribosomal_bL12"/>
</dbReference>
<organism evidence="5 6">
    <name type="scientific">Theileria orientalis</name>
    <dbReference type="NCBI Taxonomy" id="68886"/>
    <lineage>
        <taxon>Eukaryota</taxon>
        <taxon>Sar</taxon>
        <taxon>Alveolata</taxon>
        <taxon>Apicomplexa</taxon>
        <taxon>Aconoidasida</taxon>
        <taxon>Piroplasmida</taxon>
        <taxon>Theileriidae</taxon>
        <taxon>Theileria</taxon>
    </lineage>
</organism>
<feature type="region of interest" description="Disordered" evidence="3">
    <location>
        <begin position="715"/>
        <end position="757"/>
    </location>
</feature>
<evidence type="ECO:0000256" key="1">
    <source>
        <dbReference type="ARBA" id="ARBA00022980"/>
    </source>
</evidence>
<dbReference type="InterPro" id="IPR014719">
    <property type="entry name" value="Ribosomal_bL12_C/ClpS-like"/>
</dbReference>
<keyword evidence="1" id="KW-0689">Ribosomal protein</keyword>
<dbReference type="Gene3D" id="3.30.1390.10">
    <property type="match status" value="1"/>
</dbReference>